<dbReference type="InterPro" id="IPR051081">
    <property type="entry name" value="HTH_MetalResp_TranReg"/>
</dbReference>
<dbReference type="GO" id="GO:0003677">
    <property type="term" value="F:DNA binding"/>
    <property type="evidence" value="ECO:0007669"/>
    <property type="project" value="UniProtKB-KW"/>
</dbReference>
<feature type="domain" description="HTH arsR-type" evidence="4">
    <location>
        <begin position="32"/>
        <end position="125"/>
    </location>
</feature>
<dbReference type="SMART" id="SM00418">
    <property type="entry name" value="HTH_ARSR"/>
    <property type="match status" value="1"/>
</dbReference>
<dbReference type="SUPFAM" id="SSF46785">
    <property type="entry name" value="Winged helix' DNA-binding domain"/>
    <property type="match status" value="1"/>
</dbReference>
<organism evidence="5 6">
    <name type="scientific">Chryseobacterium limigenitum</name>
    <dbReference type="NCBI Taxonomy" id="1612149"/>
    <lineage>
        <taxon>Bacteria</taxon>
        <taxon>Pseudomonadati</taxon>
        <taxon>Bacteroidota</taxon>
        <taxon>Flavobacteriia</taxon>
        <taxon>Flavobacteriales</taxon>
        <taxon>Weeksellaceae</taxon>
        <taxon>Chryseobacterium group</taxon>
        <taxon>Chryseobacterium</taxon>
    </lineage>
</organism>
<keyword evidence="3" id="KW-0804">Transcription</keyword>
<evidence type="ECO:0000256" key="3">
    <source>
        <dbReference type="ARBA" id="ARBA00023163"/>
    </source>
</evidence>
<sequence>MLIFVLMDNLSCIRQQADVKQIMRCKDRISEIKGTVDYLSSGLELAGNNVRLKILFLLYEEKKLCVCDLSDILSMTISAVSQHLRKLKDRKLIETERQAQTIFYSLAKEYEKMLKPFFKILNENKILEAI</sequence>
<evidence type="ECO:0000313" key="5">
    <source>
        <dbReference type="EMBL" id="SFZ95380.1"/>
    </source>
</evidence>
<dbReference type="NCBIfam" id="NF033788">
    <property type="entry name" value="HTH_metalloreg"/>
    <property type="match status" value="1"/>
</dbReference>
<evidence type="ECO:0000256" key="1">
    <source>
        <dbReference type="ARBA" id="ARBA00023015"/>
    </source>
</evidence>
<dbReference type="PANTHER" id="PTHR33154:SF18">
    <property type="entry name" value="ARSENICAL RESISTANCE OPERON REPRESSOR"/>
    <property type="match status" value="1"/>
</dbReference>
<name>A0A1K2ISE9_9FLAO</name>
<keyword evidence="2" id="KW-0238">DNA-binding</keyword>
<dbReference type="EMBL" id="FPKW01000009">
    <property type="protein sequence ID" value="SFZ95380.1"/>
    <property type="molecule type" value="Genomic_DNA"/>
</dbReference>
<keyword evidence="1" id="KW-0805">Transcription regulation</keyword>
<reference evidence="6" key="1">
    <citation type="submission" date="2016-10" db="EMBL/GenBank/DDBJ databases">
        <authorList>
            <person name="Varghese N."/>
            <person name="Submissions S."/>
        </authorList>
    </citation>
    <scope>NUCLEOTIDE SEQUENCE [LARGE SCALE GENOMIC DNA]</scope>
    <source>
        <strain evidence="6">SUR2</strain>
    </source>
</reference>
<dbReference type="GO" id="GO:0003700">
    <property type="term" value="F:DNA-binding transcription factor activity"/>
    <property type="evidence" value="ECO:0007669"/>
    <property type="project" value="InterPro"/>
</dbReference>
<evidence type="ECO:0000259" key="4">
    <source>
        <dbReference type="PROSITE" id="PS50987"/>
    </source>
</evidence>
<dbReference type="AlphaFoldDB" id="A0A1K2ISE9"/>
<dbReference type="Gene3D" id="1.10.10.10">
    <property type="entry name" value="Winged helix-like DNA-binding domain superfamily/Winged helix DNA-binding domain"/>
    <property type="match status" value="1"/>
</dbReference>
<evidence type="ECO:0000313" key="6">
    <source>
        <dbReference type="Proteomes" id="UP000182034"/>
    </source>
</evidence>
<dbReference type="STRING" id="1612149.SAMN05216324_109123"/>
<dbReference type="Proteomes" id="UP000182034">
    <property type="component" value="Unassembled WGS sequence"/>
</dbReference>
<accession>A0A1K2ISE9</accession>
<dbReference type="InterPro" id="IPR001845">
    <property type="entry name" value="HTH_ArsR_DNA-bd_dom"/>
</dbReference>
<gene>
    <name evidence="5" type="ORF">SAMN05216324_109123</name>
</gene>
<keyword evidence="6" id="KW-1185">Reference proteome</keyword>
<evidence type="ECO:0000256" key="2">
    <source>
        <dbReference type="ARBA" id="ARBA00023125"/>
    </source>
</evidence>
<proteinExistence type="predicted"/>
<dbReference type="CDD" id="cd00090">
    <property type="entry name" value="HTH_ARSR"/>
    <property type="match status" value="1"/>
</dbReference>
<dbReference type="InterPro" id="IPR011991">
    <property type="entry name" value="ArsR-like_HTH"/>
</dbReference>
<dbReference type="PANTHER" id="PTHR33154">
    <property type="entry name" value="TRANSCRIPTIONAL REGULATOR, ARSR FAMILY"/>
    <property type="match status" value="1"/>
</dbReference>
<dbReference type="InterPro" id="IPR036388">
    <property type="entry name" value="WH-like_DNA-bd_sf"/>
</dbReference>
<dbReference type="PRINTS" id="PR00778">
    <property type="entry name" value="HTHARSR"/>
</dbReference>
<dbReference type="InterPro" id="IPR036390">
    <property type="entry name" value="WH_DNA-bd_sf"/>
</dbReference>
<dbReference type="Pfam" id="PF01022">
    <property type="entry name" value="HTH_5"/>
    <property type="match status" value="1"/>
</dbReference>
<protein>
    <submittedName>
        <fullName evidence="5">Transcriptional regulator, ArsR family</fullName>
    </submittedName>
</protein>
<dbReference type="PROSITE" id="PS50987">
    <property type="entry name" value="HTH_ARSR_2"/>
    <property type="match status" value="1"/>
</dbReference>